<name>A0ABZ1YLJ1_9NOCA</name>
<dbReference type="Gene3D" id="3.40.50.1820">
    <property type="entry name" value="alpha/beta hydrolase"/>
    <property type="match status" value="1"/>
</dbReference>
<dbReference type="InterPro" id="IPR000073">
    <property type="entry name" value="AB_hydrolase_1"/>
</dbReference>
<reference evidence="2" key="1">
    <citation type="submission" date="2022-10" db="EMBL/GenBank/DDBJ databases">
        <title>The complete genomes of actinobacterial strains from the NBC collection.</title>
        <authorList>
            <person name="Joergensen T.S."/>
            <person name="Alvarez Arevalo M."/>
            <person name="Sterndorff E.B."/>
            <person name="Faurdal D."/>
            <person name="Vuksanovic O."/>
            <person name="Mourched A.-S."/>
            <person name="Charusanti P."/>
            <person name="Shaw S."/>
            <person name="Blin K."/>
            <person name="Weber T."/>
        </authorList>
    </citation>
    <scope>NUCLEOTIDE SEQUENCE</scope>
    <source>
        <strain evidence="2">NBC_01482</strain>
    </source>
</reference>
<protein>
    <submittedName>
        <fullName evidence="2">Alpha/beta hydrolase</fullName>
    </submittedName>
</protein>
<dbReference type="PANTHER" id="PTHR37017:SF13">
    <property type="entry name" value="AB HYDROLASE-1 DOMAIN-CONTAINING PROTEIN"/>
    <property type="match status" value="1"/>
</dbReference>
<keyword evidence="2" id="KW-0378">Hydrolase</keyword>
<evidence type="ECO:0000313" key="3">
    <source>
        <dbReference type="Proteomes" id="UP001432062"/>
    </source>
</evidence>
<feature type="domain" description="AB hydrolase-1" evidence="1">
    <location>
        <begin position="4"/>
        <end position="227"/>
    </location>
</feature>
<dbReference type="Pfam" id="PF12697">
    <property type="entry name" value="Abhydrolase_6"/>
    <property type="match status" value="1"/>
</dbReference>
<dbReference type="Proteomes" id="UP001432062">
    <property type="component" value="Chromosome"/>
</dbReference>
<dbReference type="PANTHER" id="PTHR37017">
    <property type="entry name" value="AB HYDROLASE-1 DOMAIN-CONTAINING PROTEIN-RELATED"/>
    <property type="match status" value="1"/>
</dbReference>
<gene>
    <name evidence="2" type="ORF">OG563_32285</name>
</gene>
<proteinExistence type="predicted"/>
<dbReference type="GO" id="GO:0016787">
    <property type="term" value="F:hydrolase activity"/>
    <property type="evidence" value="ECO:0007669"/>
    <property type="project" value="UniProtKB-KW"/>
</dbReference>
<sequence>MARILLIPGFWLGAWAWDDVAADLRGRGDDVLALTLPGLDPDDDDRLGATLEMQAQAILDEIAPDEAVVVVAHSGGAAAAYLATDIAPEHFSRGIYVDAAPLPNGFILNSALDATVRELALPDWDQLEADGNSLTGLDEVSLARFRERAVSEPAGVAAAPLRLSDSPARLAIPTTVICNSITADLVKQLRDAGQEPLFAELAKIDAEYIDLPTGHWPMWSRYKELAELIHTIANRSA</sequence>
<evidence type="ECO:0000313" key="2">
    <source>
        <dbReference type="EMBL" id="WUV43861.1"/>
    </source>
</evidence>
<dbReference type="RefSeq" id="WP_327097212.1">
    <property type="nucleotide sequence ID" value="NZ_CP109149.1"/>
</dbReference>
<keyword evidence="3" id="KW-1185">Reference proteome</keyword>
<accession>A0ABZ1YLJ1</accession>
<dbReference type="InterPro" id="IPR052897">
    <property type="entry name" value="Sec-Metab_Biosynth_Hydrolase"/>
</dbReference>
<dbReference type="EMBL" id="CP109441">
    <property type="protein sequence ID" value="WUV43861.1"/>
    <property type="molecule type" value="Genomic_DNA"/>
</dbReference>
<organism evidence="2 3">
    <name type="scientific">Nocardia vinacea</name>
    <dbReference type="NCBI Taxonomy" id="96468"/>
    <lineage>
        <taxon>Bacteria</taxon>
        <taxon>Bacillati</taxon>
        <taxon>Actinomycetota</taxon>
        <taxon>Actinomycetes</taxon>
        <taxon>Mycobacteriales</taxon>
        <taxon>Nocardiaceae</taxon>
        <taxon>Nocardia</taxon>
    </lineage>
</organism>
<evidence type="ECO:0000259" key="1">
    <source>
        <dbReference type="Pfam" id="PF12697"/>
    </source>
</evidence>
<dbReference type="InterPro" id="IPR029058">
    <property type="entry name" value="AB_hydrolase_fold"/>
</dbReference>
<dbReference type="SUPFAM" id="SSF53474">
    <property type="entry name" value="alpha/beta-Hydrolases"/>
    <property type="match status" value="1"/>
</dbReference>